<organism evidence="1 2">
    <name type="scientific">Chryseobacterium lathyri</name>
    <dbReference type="NCBI Taxonomy" id="395933"/>
    <lineage>
        <taxon>Bacteria</taxon>
        <taxon>Pseudomonadati</taxon>
        <taxon>Bacteroidota</taxon>
        <taxon>Flavobacteriia</taxon>
        <taxon>Flavobacteriales</taxon>
        <taxon>Weeksellaceae</taxon>
        <taxon>Chryseobacterium group</taxon>
        <taxon>Chryseobacterium</taxon>
    </lineage>
</organism>
<dbReference type="EMBL" id="BJYI01000006">
    <property type="protein sequence ID" value="GEN72042.1"/>
    <property type="molecule type" value="Genomic_DNA"/>
</dbReference>
<evidence type="ECO:0008006" key="3">
    <source>
        <dbReference type="Google" id="ProtNLM"/>
    </source>
</evidence>
<dbReference type="AlphaFoldDB" id="A0A511YA15"/>
<evidence type="ECO:0000313" key="2">
    <source>
        <dbReference type="Proteomes" id="UP000321150"/>
    </source>
</evidence>
<gene>
    <name evidence="1" type="ORF">CLA01_21140</name>
</gene>
<proteinExistence type="predicted"/>
<comment type="caution">
    <text evidence="1">The sequence shown here is derived from an EMBL/GenBank/DDBJ whole genome shotgun (WGS) entry which is preliminary data.</text>
</comment>
<dbReference type="Pfam" id="PF16266">
    <property type="entry name" value="DUF4919"/>
    <property type="match status" value="1"/>
</dbReference>
<protein>
    <recommendedName>
        <fullName evidence="3">DUF4919 domain-containing protein</fullName>
    </recommendedName>
</protein>
<accession>A0A511YA15</accession>
<name>A0A511YA15_9FLAO</name>
<reference evidence="1 2" key="1">
    <citation type="submission" date="2019-07" db="EMBL/GenBank/DDBJ databases">
        <title>Whole genome shotgun sequence of Chryseobacterium lathyri NBRC 105250.</title>
        <authorList>
            <person name="Hosoyama A."/>
            <person name="Uohara A."/>
            <person name="Ohji S."/>
            <person name="Ichikawa N."/>
        </authorList>
    </citation>
    <scope>NUCLEOTIDE SEQUENCE [LARGE SCALE GENOMIC DNA]</scope>
    <source>
        <strain evidence="1 2">NBRC 105250</strain>
    </source>
</reference>
<evidence type="ECO:0000313" key="1">
    <source>
        <dbReference type="EMBL" id="GEN72042.1"/>
    </source>
</evidence>
<dbReference type="RefSeq" id="WP_111954209.1">
    <property type="nucleotide sequence ID" value="NZ_BJYI01000006.1"/>
</dbReference>
<dbReference type="Proteomes" id="UP000321150">
    <property type="component" value="Unassembled WGS sequence"/>
</dbReference>
<dbReference type="InterPro" id="IPR032578">
    <property type="entry name" value="DUF4919"/>
</dbReference>
<sequence>MNKLFQIIFILCFGLYFSQVNVEEIKKNVAENPQKYYYDVVEIFKRDPKSLNQEQLNYVYYGNNYVDYGYKRIQFNEQLNEITKFTGRKISPKKVSEVLEKAMSLYQKNPLNKELLTDLSNLYKKTGNLVKSELYSTQLQLLYRTISNSGTGKLDNSPIVVTNFSDQWYAVENFSGIFSRGLDFDTKVLPDGSWLNIFKNGTHLFFVKTVHHKDLYKDEEQYN</sequence>
<dbReference type="OrthoDB" id="1243060at2"/>